<dbReference type="InterPro" id="IPR000518">
    <property type="entry name" value="Metalthion_fam14_prok"/>
</dbReference>
<dbReference type="Gene3D" id="2.30.170.10">
    <property type="match status" value="1"/>
</dbReference>
<evidence type="ECO:0000256" key="2">
    <source>
        <dbReference type="ARBA" id="ARBA00022851"/>
    </source>
</evidence>
<organism evidence="3 4">
    <name type="scientific">Calothrix parasitica NIES-267</name>
    <dbReference type="NCBI Taxonomy" id="1973488"/>
    <lineage>
        <taxon>Bacteria</taxon>
        <taxon>Bacillati</taxon>
        <taxon>Cyanobacteriota</taxon>
        <taxon>Cyanophyceae</taxon>
        <taxon>Nostocales</taxon>
        <taxon>Calotrichaceae</taxon>
        <taxon>Calothrix</taxon>
    </lineage>
</organism>
<dbReference type="PRINTS" id="PR00859">
    <property type="entry name" value="MTPROKARYOTE"/>
</dbReference>
<evidence type="ECO:0000313" key="4">
    <source>
        <dbReference type="Proteomes" id="UP000218418"/>
    </source>
</evidence>
<evidence type="ECO:0000256" key="1">
    <source>
        <dbReference type="ARBA" id="ARBA00022723"/>
    </source>
</evidence>
<dbReference type="GO" id="GO:0046872">
    <property type="term" value="F:metal ion binding"/>
    <property type="evidence" value="ECO:0007669"/>
    <property type="project" value="UniProtKB-KW"/>
</dbReference>
<dbReference type="Pfam" id="PF02069">
    <property type="entry name" value="Metallothio_Pro"/>
    <property type="match status" value="1"/>
</dbReference>
<keyword evidence="2" id="KW-0480">Metal-thiolate cluster</keyword>
<name>A0A1Z4LHM1_9CYAN</name>
<protein>
    <submittedName>
        <fullName evidence="3">Metallothionein</fullName>
    </submittedName>
</protein>
<sequence>MTTTVDLMKCACEKCLCIVKVDSAISKDGQYYCSRACAEGHKNMTGCAQSGCGCN</sequence>
<reference evidence="3 4" key="1">
    <citation type="submission" date="2017-06" db="EMBL/GenBank/DDBJ databases">
        <title>Genome sequencing of cyanobaciteial culture collection at National Institute for Environmental Studies (NIES).</title>
        <authorList>
            <person name="Hirose Y."/>
            <person name="Shimura Y."/>
            <person name="Fujisawa T."/>
            <person name="Nakamura Y."/>
            <person name="Kawachi M."/>
        </authorList>
    </citation>
    <scope>NUCLEOTIDE SEQUENCE [LARGE SCALE GENOMIC DNA]</scope>
    <source>
        <strain evidence="3 4">NIES-267</strain>
    </source>
</reference>
<dbReference type="Proteomes" id="UP000218418">
    <property type="component" value="Chromosome"/>
</dbReference>
<gene>
    <name evidence="3" type="ORF">NIES267_01840</name>
</gene>
<evidence type="ECO:0000313" key="3">
    <source>
        <dbReference type="EMBL" id="BAY80727.1"/>
    </source>
</evidence>
<proteinExistence type="predicted"/>
<dbReference type="SUPFAM" id="SSF57868">
    <property type="entry name" value="Metallothionein"/>
    <property type="match status" value="1"/>
</dbReference>
<keyword evidence="1" id="KW-0479">Metal-binding</keyword>
<dbReference type="InterPro" id="IPR017854">
    <property type="entry name" value="Metalthion_dom_sf"/>
</dbReference>
<dbReference type="AlphaFoldDB" id="A0A1Z4LHM1"/>
<dbReference type="EMBL" id="AP018227">
    <property type="protein sequence ID" value="BAY80727.1"/>
    <property type="molecule type" value="Genomic_DNA"/>
</dbReference>
<dbReference type="OrthoDB" id="468089at2"/>
<accession>A0A1Z4LHM1</accession>
<keyword evidence="4" id="KW-1185">Reference proteome</keyword>